<evidence type="ECO:0000256" key="4">
    <source>
        <dbReference type="ARBA" id="ARBA00023054"/>
    </source>
</evidence>
<dbReference type="RefSeq" id="WP_183166791.1">
    <property type="nucleotide sequence ID" value="NZ_JACHXI010000010.1"/>
</dbReference>
<dbReference type="Pfam" id="PF25917">
    <property type="entry name" value="BSH_RND"/>
    <property type="match status" value="1"/>
</dbReference>
<dbReference type="GO" id="GO:0046677">
    <property type="term" value="P:response to antibiotic"/>
    <property type="evidence" value="ECO:0007669"/>
    <property type="project" value="TreeGrafter"/>
</dbReference>
<dbReference type="SUPFAM" id="SSF111369">
    <property type="entry name" value="HlyD-like secretion proteins"/>
    <property type="match status" value="1"/>
</dbReference>
<dbReference type="PROSITE" id="PS51257">
    <property type="entry name" value="PROKAR_LIPOPROTEIN"/>
    <property type="match status" value="1"/>
</dbReference>
<feature type="domain" description="Multidrug resistance protein MdtA-like C-terminal permuted SH3" evidence="9">
    <location>
        <begin position="291"/>
        <end position="353"/>
    </location>
</feature>
<dbReference type="NCBIfam" id="TIGR01730">
    <property type="entry name" value="RND_mfp"/>
    <property type="match status" value="1"/>
</dbReference>
<sequence length="381" mass="41363">MTSIKSACAALVSIAAAVFMLSACREQEAAQTQQKPAPQVGIVVLKSEPVALTSDLPGRTQAYRVAQVRPQVDGIVQKRLFTEGTEVKAGQQLYQIDPSMYNAVLKSASATLASTKALTERYSALVKQQAVSRQSYDDARASMLQAEASVEQARINLRYTKVMAPITGRIDRSLVTEGALVSSRQDQALAIIYQLDPIYVDVTQPSRELLRLRRDFNEGRLQKASDHAARITLTLEDGTQYQQEGTLEFAEVSVDQGTGSVTVRAIFPNPERTLLPGMFVYAKLVEGVQEQAILAPQQGITHDTKGNAVAMVVNAENKVESRPVVTGRTVGNRWLILDGLKEGDRLITEGLQYIKPGAEVKAVPATNVAGSATEPPRKQEG</sequence>
<keyword evidence="4" id="KW-0175">Coiled coil</keyword>
<dbReference type="InterPro" id="IPR058627">
    <property type="entry name" value="MdtA-like_C"/>
</dbReference>
<dbReference type="InterPro" id="IPR058624">
    <property type="entry name" value="MdtA-like_HH"/>
</dbReference>
<evidence type="ECO:0000259" key="9">
    <source>
        <dbReference type="Pfam" id="PF25967"/>
    </source>
</evidence>
<dbReference type="Gene3D" id="1.10.287.470">
    <property type="entry name" value="Helix hairpin bin"/>
    <property type="match status" value="1"/>
</dbReference>
<dbReference type="Gene3D" id="2.40.30.170">
    <property type="match status" value="1"/>
</dbReference>
<comment type="similarity">
    <text evidence="2">Belongs to the membrane fusion protein (MFP) (TC 8.A.1) family.</text>
</comment>
<keyword evidence="3" id="KW-0813">Transport</keyword>
<reference evidence="10 11" key="1">
    <citation type="submission" date="2020-08" db="EMBL/GenBank/DDBJ databases">
        <title>Genomic Encyclopedia of Type Strains, Phase III (KMG-III): the genomes of soil and plant-associated and newly described type strains.</title>
        <authorList>
            <person name="Whitman W."/>
        </authorList>
    </citation>
    <scope>NUCLEOTIDE SEQUENCE [LARGE SCALE GENOMIC DNA]</scope>
    <source>
        <strain evidence="10 11">CECT 4462</strain>
    </source>
</reference>
<evidence type="ECO:0000256" key="3">
    <source>
        <dbReference type="ARBA" id="ARBA00022448"/>
    </source>
</evidence>
<evidence type="ECO:0000256" key="2">
    <source>
        <dbReference type="ARBA" id="ARBA00009477"/>
    </source>
</evidence>
<dbReference type="Gene3D" id="2.40.50.100">
    <property type="match status" value="1"/>
</dbReference>
<dbReference type="GO" id="GO:0005886">
    <property type="term" value="C:plasma membrane"/>
    <property type="evidence" value="ECO:0007669"/>
    <property type="project" value="UniProtKB-SubCell"/>
</dbReference>
<evidence type="ECO:0000256" key="1">
    <source>
        <dbReference type="ARBA" id="ARBA00004519"/>
    </source>
</evidence>
<comment type="caution">
    <text evidence="10">The sequence shown here is derived from an EMBL/GenBank/DDBJ whole genome shotgun (WGS) entry which is preliminary data.</text>
</comment>
<evidence type="ECO:0000313" key="10">
    <source>
        <dbReference type="EMBL" id="MBB3103879.1"/>
    </source>
</evidence>
<dbReference type="InterPro" id="IPR006143">
    <property type="entry name" value="RND_pump_MFP"/>
</dbReference>
<dbReference type="AlphaFoldDB" id="A0A839T4F3"/>
<dbReference type="InterPro" id="IPR058626">
    <property type="entry name" value="MdtA-like_b-barrel"/>
</dbReference>
<evidence type="ECO:0000313" key="11">
    <source>
        <dbReference type="Proteomes" id="UP000549250"/>
    </source>
</evidence>
<evidence type="ECO:0000259" key="8">
    <source>
        <dbReference type="Pfam" id="PF25944"/>
    </source>
</evidence>
<proteinExistence type="inferred from homology"/>
<dbReference type="Gene3D" id="2.40.420.20">
    <property type="match status" value="1"/>
</dbReference>
<gene>
    <name evidence="10" type="ORF">FHR87_002289</name>
</gene>
<dbReference type="GO" id="GO:0022857">
    <property type="term" value="F:transmembrane transporter activity"/>
    <property type="evidence" value="ECO:0007669"/>
    <property type="project" value="InterPro"/>
</dbReference>
<accession>A0A839T4F3</accession>
<dbReference type="Pfam" id="PF25944">
    <property type="entry name" value="Beta-barrel_RND"/>
    <property type="match status" value="1"/>
</dbReference>
<feature type="domain" description="Multidrug resistance protein MdtA-like beta-barrel" evidence="8">
    <location>
        <begin position="197"/>
        <end position="287"/>
    </location>
</feature>
<evidence type="ECO:0000259" key="7">
    <source>
        <dbReference type="Pfam" id="PF25917"/>
    </source>
</evidence>
<dbReference type="EMBL" id="JACHXI010000010">
    <property type="protein sequence ID" value="MBB3103879.1"/>
    <property type="molecule type" value="Genomic_DNA"/>
</dbReference>
<feature type="chain" id="PRO_5032428076" evidence="5">
    <location>
        <begin position="24"/>
        <end position="381"/>
    </location>
</feature>
<protein>
    <submittedName>
        <fullName evidence="10">Membrane fusion protein (Multidrug efflux system)</fullName>
    </submittedName>
</protein>
<dbReference type="Pfam" id="PF25967">
    <property type="entry name" value="RND-MFP_C"/>
    <property type="match status" value="1"/>
</dbReference>
<feature type="domain" description="Multidrug resistance protein MdtA-like alpha-helical hairpin" evidence="6">
    <location>
        <begin position="100"/>
        <end position="160"/>
    </location>
</feature>
<dbReference type="Proteomes" id="UP000549250">
    <property type="component" value="Unassembled WGS sequence"/>
</dbReference>
<dbReference type="InterPro" id="IPR058625">
    <property type="entry name" value="MdtA-like_BSH"/>
</dbReference>
<dbReference type="PANTHER" id="PTHR30158:SF3">
    <property type="entry name" value="MULTIDRUG EFFLUX PUMP SUBUNIT ACRA-RELATED"/>
    <property type="match status" value="1"/>
</dbReference>
<dbReference type="Pfam" id="PF25876">
    <property type="entry name" value="HH_MFP_RND"/>
    <property type="match status" value="1"/>
</dbReference>
<keyword evidence="5" id="KW-0732">Signal</keyword>
<comment type="subcellular location">
    <subcellularLocation>
        <location evidence="1">Cell inner membrane</location>
        <topology evidence="1">Lipid-anchor</topology>
    </subcellularLocation>
</comment>
<name>A0A839T4F3_AZOMA</name>
<feature type="signal peptide" evidence="5">
    <location>
        <begin position="1"/>
        <end position="23"/>
    </location>
</feature>
<dbReference type="FunFam" id="2.40.420.20:FF:000001">
    <property type="entry name" value="Efflux RND transporter periplasmic adaptor subunit"/>
    <property type="match status" value="1"/>
</dbReference>
<dbReference type="PANTHER" id="PTHR30158">
    <property type="entry name" value="ACRA/E-RELATED COMPONENT OF DRUG EFFLUX TRANSPORTER"/>
    <property type="match status" value="1"/>
</dbReference>
<feature type="domain" description="Multidrug resistance protein MdtA-like barrel-sandwich hybrid" evidence="7">
    <location>
        <begin position="64"/>
        <end position="192"/>
    </location>
</feature>
<keyword evidence="11" id="KW-1185">Reference proteome</keyword>
<evidence type="ECO:0000259" key="6">
    <source>
        <dbReference type="Pfam" id="PF25876"/>
    </source>
</evidence>
<organism evidence="10 11">
    <name type="scientific">Azomonas macrocytogenes</name>
    <name type="common">Azotobacter macrocytogenes</name>
    <dbReference type="NCBI Taxonomy" id="69962"/>
    <lineage>
        <taxon>Bacteria</taxon>
        <taxon>Pseudomonadati</taxon>
        <taxon>Pseudomonadota</taxon>
        <taxon>Gammaproteobacteria</taxon>
        <taxon>Pseudomonadales</taxon>
        <taxon>Pseudomonadaceae</taxon>
        <taxon>Azomonas</taxon>
    </lineage>
</organism>
<evidence type="ECO:0000256" key="5">
    <source>
        <dbReference type="SAM" id="SignalP"/>
    </source>
</evidence>